<keyword evidence="13" id="KW-1185">Reference proteome</keyword>
<evidence type="ECO:0000256" key="2">
    <source>
        <dbReference type="ARBA" id="ARBA00022692"/>
    </source>
</evidence>
<evidence type="ECO:0000313" key="12">
    <source>
        <dbReference type="EMBL" id="EPS66352.1"/>
    </source>
</evidence>
<reference evidence="12 13" key="1">
    <citation type="journal article" date="2013" name="BMC Genomics">
        <title>The miniature genome of a carnivorous plant Genlisea aurea contains a low number of genes and short non-coding sequences.</title>
        <authorList>
            <person name="Leushkin E.V."/>
            <person name="Sutormin R.A."/>
            <person name="Nabieva E.R."/>
            <person name="Penin A.A."/>
            <person name="Kondrashov A.S."/>
            <person name="Logacheva M.D."/>
        </authorList>
    </citation>
    <scope>NUCLEOTIDE SEQUENCE [LARGE SCALE GENOMIC DNA]</scope>
</reference>
<organism evidence="12 13">
    <name type="scientific">Genlisea aurea</name>
    <dbReference type="NCBI Taxonomy" id="192259"/>
    <lineage>
        <taxon>Eukaryota</taxon>
        <taxon>Viridiplantae</taxon>
        <taxon>Streptophyta</taxon>
        <taxon>Embryophyta</taxon>
        <taxon>Tracheophyta</taxon>
        <taxon>Spermatophyta</taxon>
        <taxon>Magnoliopsida</taxon>
        <taxon>eudicotyledons</taxon>
        <taxon>Gunneridae</taxon>
        <taxon>Pentapetalae</taxon>
        <taxon>asterids</taxon>
        <taxon>lamiids</taxon>
        <taxon>Lamiales</taxon>
        <taxon>Lentibulariaceae</taxon>
        <taxon>Genlisea</taxon>
    </lineage>
</organism>
<comment type="caution">
    <text evidence="12">The sequence shown here is derived from an EMBL/GenBank/DDBJ whole genome shotgun (WGS) entry which is preliminary data.</text>
</comment>
<dbReference type="OrthoDB" id="8062037at2759"/>
<keyword evidence="3" id="KW-0479">Metal-binding</keyword>
<keyword evidence="4 9" id="KW-0863">Zinc-finger</keyword>
<evidence type="ECO:0000256" key="4">
    <source>
        <dbReference type="ARBA" id="ARBA00022771"/>
    </source>
</evidence>
<evidence type="ECO:0000256" key="1">
    <source>
        <dbReference type="ARBA" id="ARBA00004370"/>
    </source>
</evidence>
<protein>
    <recommendedName>
        <fullName evidence="11">RING-type domain-containing protein</fullName>
    </recommendedName>
</protein>
<keyword evidence="2 10" id="KW-0812">Transmembrane</keyword>
<proteinExistence type="inferred from homology"/>
<evidence type="ECO:0000256" key="3">
    <source>
        <dbReference type="ARBA" id="ARBA00022723"/>
    </source>
</evidence>
<sequence>MPIPGEETRRQQPPPEYHFRGQKSKLLIFLLQCIVMFFAISLFLFFLGFAAFVLIHFLFLSNTYRRRFRRNRSLPDHSGSHLALSSFPVLDYNAAAHPRRSDCVICLDSFQEGDECRRLPPCDHLFHANCVDKWIVNKPTCPICRSEIGSSLWRRTNCDDDRLWIAECEEGS</sequence>
<feature type="non-terminal residue" evidence="12">
    <location>
        <position position="172"/>
    </location>
</feature>
<evidence type="ECO:0000256" key="8">
    <source>
        <dbReference type="ARBA" id="ARBA00024209"/>
    </source>
</evidence>
<dbReference type="GO" id="GO:0016020">
    <property type="term" value="C:membrane"/>
    <property type="evidence" value="ECO:0007669"/>
    <property type="project" value="UniProtKB-SubCell"/>
</dbReference>
<dbReference type="SMART" id="SM00184">
    <property type="entry name" value="RING"/>
    <property type="match status" value="1"/>
</dbReference>
<evidence type="ECO:0000259" key="11">
    <source>
        <dbReference type="PROSITE" id="PS50089"/>
    </source>
</evidence>
<comment type="similarity">
    <text evidence="8">Belongs to the RING-type zinc finger family. ATL subfamily.</text>
</comment>
<evidence type="ECO:0000256" key="9">
    <source>
        <dbReference type="PROSITE-ProRule" id="PRU00175"/>
    </source>
</evidence>
<dbReference type="InterPro" id="IPR013083">
    <property type="entry name" value="Znf_RING/FYVE/PHD"/>
</dbReference>
<dbReference type="Proteomes" id="UP000015453">
    <property type="component" value="Unassembled WGS sequence"/>
</dbReference>
<keyword evidence="6 10" id="KW-1133">Transmembrane helix</keyword>
<gene>
    <name evidence="12" type="ORF">M569_08432</name>
</gene>
<dbReference type="EMBL" id="AUSU01003725">
    <property type="protein sequence ID" value="EPS66352.1"/>
    <property type="molecule type" value="Genomic_DNA"/>
</dbReference>
<dbReference type="PANTHER" id="PTHR46539:SF9">
    <property type="entry name" value="RING-H2 FINGER PROTEIN ATL56"/>
    <property type="match status" value="1"/>
</dbReference>
<feature type="transmembrane region" description="Helical" evidence="10">
    <location>
        <begin position="27"/>
        <end position="60"/>
    </location>
</feature>
<keyword evidence="5" id="KW-0862">Zinc</keyword>
<keyword evidence="7 10" id="KW-0472">Membrane</keyword>
<evidence type="ECO:0000313" key="13">
    <source>
        <dbReference type="Proteomes" id="UP000015453"/>
    </source>
</evidence>
<dbReference type="PROSITE" id="PS50089">
    <property type="entry name" value="ZF_RING_2"/>
    <property type="match status" value="1"/>
</dbReference>
<evidence type="ECO:0000256" key="6">
    <source>
        <dbReference type="ARBA" id="ARBA00022989"/>
    </source>
</evidence>
<dbReference type="SUPFAM" id="SSF57850">
    <property type="entry name" value="RING/U-box"/>
    <property type="match status" value="1"/>
</dbReference>
<comment type="subcellular location">
    <subcellularLocation>
        <location evidence="1">Membrane</location>
    </subcellularLocation>
</comment>
<dbReference type="Gene3D" id="3.30.40.10">
    <property type="entry name" value="Zinc/RING finger domain, C3HC4 (zinc finger)"/>
    <property type="match status" value="1"/>
</dbReference>
<evidence type="ECO:0000256" key="5">
    <source>
        <dbReference type="ARBA" id="ARBA00022833"/>
    </source>
</evidence>
<dbReference type="Pfam" id="PF13639">
    <property type="entry name" value="zf-RING_2"/>
    <property type="match status" value="1"/>
</dbReference>
<dbReference type="GO" id="GO:0008270">
    <property type="term" value="F:zinc ion binding"/>
    <property type="evidence" value="ECO:0007669"/>
    <property type="project" value="UniProtKB-KW"/>
</dbReference>
<dbReference type="AlphaFoldDB" id="S8E294"/>
<dbReference type="InterPro" id="IPR001841">
    <property type="entry name" value="Znf_RING"/>
</dbReference>
<accession>S8E294</accession>
<feature type="domain" description="RING-type" evidence="11">
    <location>
        <begin position="103"/>
        <end position="145"/>
    </location>
</feature>
<dbReference type="PANTHER" id="PTHR46539">
    <property type="entry name" value="E3 UBIQUITIN-PROTEIN LIGASE ATL42"/>
    <property type="match status" value="1"/>
</dbReference>
<name>S8E294_9LAMI</name>
<evidence type="ECO:0000256" key="10">
    <source>
        <dbReference type="SAM" id="Phobius"/>
    </source>
</evidence>
<evidence type="ECO:0000256" key="7">
    <source>
        <dbReference type="ARBA" id="ARBA00023136"/>
    </source>
</evidence>